<accession>A0A9Q1JD04</accession>
<gene>
    <name evidence="2" type="ORF">SKAU_G00029440</name>
</gene>
<evidence type="ECO:0000313" key="3">
    <source>
        <dbReference type="Proteomes" id="UP001152622"/>
    </source>
</evidence>
<feature type="compositionally biased region" description="Low complexity" evidence="1">
    <location>
        <begin position="357"/>
        <end position="369"/>
    </location>
</feature>
<evidence type="ECO:0000313" key="2">
    <source>
        <dbReference type="EMBL" id="KAJ8382166.1"/>
    </source>
</evidence>
<keyword evidence="3" id="KW-1185">Reference proteome</keyword>
<organism evidence="2 3">
    <name type="scientific">Synaphobranchus kaupii</name>
    <name type="common">Kaup's arrowtooth eel</name>
    <dbReference type="NCBI Taxonomy" id="118154"/>
    <lineage>
        <taxon>Eukaryota</taxon>
        <taxon>Metazoa</taxon>
        <taxon>Chordata</taxon>
        <taxon>Craniata</taxon>
        <taxon>Vertebrata</taxon>
        <taxon>Euteleostomi</taxon>
        <taxon>Actinopterygii</taxon>
        <taxon>Neopterygii</taxon>
        <taxon>Teleostei</taxon>
        <taxon>Anguilliformes</taxon>
        <taxon>Synaphobranchidae</taxon>
        <taxon>Synaphobranchus</taxon>
    </lineage>
</organism>
<comment type="caution">
    <text evidence="2">The sequence shown here is derived from an EMBL/GenBank/DDBJ whole genome shotgun (WGS) entry which is preliminary data.</text>
</comment>
<reference evidence="2" key="1">
    <citation type="journal article" date="2023" name="Science">
        <title>Genome structures resolve the early diversification of teleost fishes.</title>
        <authorList>
            <person name="Parey E."/>
            <person name="Louis A."/>
            <person name="Montfort J."/>
            <person name="Bouchez O."/>
            <person name="Roques C."/>
            <person name="Iampietro C."/>
            <person name="Lluch J."/>
            <person name="Castinel A."/>
            <person name="Donnadieu C."/>
            <person name="Desvignes T."/>
            <person name="Floi Bucao C."/>
            <person name="Jouanno E."/>
            <person name="Wen M."/>
            <person name="Mejri S."/>
            <person name="Dirks R."/>
            <person name="Jansen H."/>
            <person name="Henkel C."/>
            <person name="Chen W.J."/>
            <person name="Zahm M."/>
            <person name="Cabau C."/>
            <person name="Klopp C."/>
            <person name="Thompson A.W."/>
            <person name="Robinson-Rechavi M."/>
            <person name="Braasch I."/>
            <person name="Lecointre G."/>
            <person name="Bobe J."/>
            <person name="Postlethwait J.H."/>
            <person name="Berthelot C."/>
            <person name="Roest Crollius H."/>
            <person name="Guiguen Y."/>
        </authorList>
    </citation>
    <scope>NUCLEOTIDE SEQUENCE</scope>
    <source>
        <strain evidence="2">WJC10195</strain>
    </source>
</reference>
<name>A0A9Q1JD04_SYNKA</name>
<feature type="region of interest" description="Disordered" evidence="1">
    <location>
        <begin position="1"/>
        <end position="34"/>
    </location>
</feature>
<protein>
    <submittedName>
        <fullName evidence="2">Uncharacterized protein</fullName>
    </submittedName>
</protein>
<dbReference type="EMBL" id="JAINUF010000001">
    <property type="protein sequence ID" value="KAJ8382166.1"/>
    <property type="molecule type" value="Genomic_DNA"/>
</dbReference>
<dbReference type="Proteomes" id="UP001152622">
    <property type="component" value="Chromosome 1"/>
</dbReference>
<proteinExistence type="predicted"/>
<sequence length="376" mass="40572">MAAKLTHAPQVSSPRQGPDYEPSGASMGPQTHLARWGHNPYTEIKLFPAPYITQMPQVDLTEQSNAGTGGREKFLTPAHVFEYTVGLTEDWATSWANHLLKRTAALPFTETARGAPLQVRVRPAAAVRQRGQTHCDFSGEEPFGTVKAMMATINRDARPLVLSLPSHPISPISTHPHPLLLIRPAHSANTSLPPAGLGNHISVPLIRRGRRLASYREGACSDTERGNTLPPPPPPPQRVTKARHRHSPAMPVKGDIAGACQKDKPEVPVPLSSASVRWHLATSPPPVPPSITTTASPAVPMTCKTKLHRLSEGTLFSSLRRKVAKDQLSGNALACRGFDLPLTPGCFRTNSSFHKATLTTSPPLTQSTQIPVISSH</sequence>
<evidence type="ECO:0000256" key="1">
    <source>
        <dbReference type="SAM" id="MobiDB-lite"/>
    </source>
</evidence>
<dbReference type="AlphaFoldDB" id="A0A9Q1JD04"/>
<feature type="region of interest" description="Disordered" evidence="1">
    <location>
        <begin position="357"/>
        <end position="376"/>
    </location>
</feature>
<feature type="region of interest" description="Disordered" evidence="1">
    <location>
        <begin position="217"/>
        <end position="241"/>
    </location>
</feature>